<reference evidence="7" key="1">
    <citation type="journal article" date="2019" name="Int. J. Syst. Evol. Microbiol.">
        <title>The Global Catalogue of Microorganisms (GCM) 10K type strain sequencing project: providing services to taxonomists for standard genome sequencing and annotation.</title>
        <authorList>
            <consortium name="The Broad Institute Genomics Platform"/>
            <consortium name="The Broad Institute Genome Sequencing Center for Infectious Disease"/>
            <person name="Wu L."/>
            <person name="Ma J."/>
        </authorList>
    </citation>
    <scope>NUCLEOTIDE SEQUENCE [LARGE SCALE GENOMIC DNA]</scope>
    <source>
        <strain evidence="7">CECT 8288</strain>
    </source>
</reference>
<dbReference type="PROSITE" id="PS50110">
    <property type="entry name" value="RESPONSE_REGULATORY"/>
    <property type="match status" value="1"/>
</dbReference>
<feature type="domain" description="OmpR/PhoB-type" evidence="5">
    <location>
        <begin position="121"/>
        <end position="223"/>
    </location>
</feature>
<dbReference type="CDD" id="cd00383">
    <property type="entry name" value="trans_reg_C"/>
    <property type="match status" value="1"/>
</dbReference>
<accession>A0ABV7WS44</accession>
<dbReference type="Gene3D" id="3.40.50.2300">
    <property type="match status" value="1"/>
</dbReference>
<protein>
    <submittedName>
        <fullName evidence="6">Response regulator</fullName>
    </submittedName>
</protein>
<dbReference type="Pfam" id="PF00486">
    <property type="entry name" value="Trans_reg_C"/>
    <property type="match status" value="1"/>
</dbReference>
<keyword evidence="1 3" id="KW-0238">DNA-binding</keyword>
<sequence length="224" mass="25750">MAQILIVEDEERLAALERDYFKQAHYDVVVQHRGDDAEQWLKHNQPDLIVLDLMLPGLDGISLCKKIRANSSVPIIMTTAKVEEIDRLLGLELGADDYLCKPFSLRELVARTKVILKRVQPNEIEPPPKTKLWLNTQTAQVSFAEKASELTIVELNLLSALMDRSGHILSRDQLIDRIYKDQRVVSDRTIDSHIKKLRKKLNELDPEHDYIHSVYGAGYRFDPK</sequence>
<feature type="domain" description="Response regulatory" evidence="4">
    <location>
        <begin position="3"/>
        <end position="116"/>
    </location>
</feature>
<dbReference type="PANTHER" id="PTHR48111:SF59">
    <property type="entry name" value="TRANSCRIPTIONAL REGULATORY PROTEIN BAER"/>
    <property type="match status" value="1"/>
</dbReference>
<name>A0ABV7WS44_9GAMM</name>
<dbReference type="InterPro" id="IPR001867">
    <property type="entry name" value="OmpR/PhoB-type_DNA-bd"/>
</dbReference>
<organism evidence="6 7">
    <name type="scientific">Reinekea marina</name>
    <dbReference type="NCBI Taxonomy" id="1310421"/>
    <lineage>
        <taxon>Bacteria</taxon>
        <taxon>Pseudomonadati</taxon>
        <taxon>Pseudomonadota</taxon>
        <taxon>Gammaproteobacteria</taxon>
        <taxon>Oceanospirillales</taxon>
        <taxon>Saccharospirillaceae</taxon>
        <taxon>Reinekea</taxon>
    </lineage>
</organism>
<dbReference type="InterPro" id="IPR039420">
    <property type="entry name" value="WalR-like"/>
</dbReference>
<dbReference type="RefSeq" id="WP_290280637.1">
    <property type="nucleotide sequence ID" value="NZ_JAUFQI010000001.1"/>
</dbReference>
<dbReference type="SMART" id="SM00862">
    <property type="entry name" value="Trans_reg_C"/>
    <property type="match status" value="1"/>
</dbReference>
<keyword evidence="2" id="KW-0597">Phosphoprotein</keyword>
<gene>
    <name evidence="6" type="ORF">ACFOND_08475</name>
</gene>
<feature type="DNA-binding region" description="OmpR/PhoB-type" evidence="3">
    <location>
        <begin position="121"/>
        <end position="223"/>
    </location>
</feature>
<evidence type="ECO:0000256" key="1">
    <source>
        <dbReference type="ARBA" id="ARBA00023125"/>
    </source>
</evidence>
<dbReference type="InterPro" id="IPR011006">
    <property type="entry name" value="CheY-like_superfamily"/>
</dbReference>
<evidence type="ECO:0000256" key="2">
    <source>
        <dbReference type="PROSITE-ProRule" id="PRU00169"/>
    </source>
</evidence>
<dbReference type="SMART" id="SM00448">
    <property type="entry name" value="REC"/>
    <property type="match status" value="1"/>
</dbReference>
<evidence type="ECO:0000313" key="6">
    <source>
        <dbReference type="EMBL" id="MFC3701669.1"/>
    </source>
</evidence>
<dbReference type="SUPFAM" id="SSF46894">
    <property type="entry name" value="C-terminal effector domain of the bipartite response regulators"/>
    <property type="match status" value="1"/>
</dbReference>
<evidence type="ECO:0000313" key="7">
    <source>
        <dbReference type="Proteomes" id="UP001595710"/>
    </source>
</evidence>
<dbReference type="Proteomes" id="UP001595710">
    <property type="component" value="Unassembled WGS sequence"/>
</dbReference>
<dbReference type="InterPro" id="IPR001789">
    <property type="entry name" value="Sig_transdc_resp-reg_receiver"/>
</dbReference>
<dbReference type="PROSITE" id="PS51755">
    <property type="entry name" value="OMPR_PHOB"/>
    <property type="match status" value="1"/>
</dbReference>
<evidence type="ECO:0000256" key="3">
    <source>
        <dbReference type="PROSITE-ProRule" id="PRU01091"/>
    </source>
</evidence>
<dbReference type="Gene3D" id="1.10.10.10">
    <property type="entry name" value="Winged helix-like DNA-binding domain superfamily/Winged helix DNA-binding domain"/>
    <property type="match status" value="1"/>
</dbReference>
<dbReference type="PANTHER" id="PTHR48111">
    <property type="entry name" value="REGULATOR OF RPOS"/>
    <property type="match status" value="1"/>
</dbReference>
<keyword evidence="7" id="KW-1185">Reference proteome</keyword>
<feature type="modified residue" description="4-aspartylphosphate" evidence="2">
    <location>
        <position position="52"/>
    </location>
</feature>
<evidence type="ECO:0000259" key="5">
    <source>
        <dbReference type="PROSITE" id="PS51755"/>
    </source>
</evidence>
<dbReference type="SUPFAM" id="SSF52172">
    <property type="entry name" value="CheY-like"/>
    <property type="match status" value="1"/>
</dbReference>
<dbReference type="InterPro" id="IPR016032">
    <property type="entry name" value="Sig_transdc_resp-reg_C-effctor"/>
</dbReference>
<dbReference type="InterPro" id="IPR036388">
    <property type="entry name" value="WH-like_DNA-bd_sf"/>
</dbReference>
<dbReference type="EMBL" id="JBHRYN010000010">
    <property type="protein sequence ID" value="MFC3701669.1"/>
    <property type="molecule type" value="Genomic_DNA"/>
</dbReference>
<dbReference type="Gene3D" id="6.10.250.690">
    <property type="match status" value="1"/>
</dbReference>
<proteinExistence type="predicted"/>
<dbReference type="Pfam" id="PF00072">
    <property type="entry name" value="Response_reg"/>
    <property type="match status" value="1"/>
</dbReference>
<evidence type="ECO:0000259" key="4">
    <source>
        <dbReference type="PROSITE" id="PS50110"/>
    </source>
</evidence>
<comment type="caution">
    <text evidence="6">The sequence shown here is derived from an EMBL/GenBank/DDBJ whole genome shotgun (WGS) entry which is preliminary data.</text>
</comment>